<dbReference type="GO" id="GO:0016757">
    <property type="term" value="F:glycosyltransferase activity"/>
    <property type="evidence" value="ECO:0007669"/>
    <property type="project" value="UniProtKB-ARBA"/>
</dbReference>
<feature type="domain" description="Glycosyltransferase subfamily 4-like N-terminal" evidence="2">
    <location>
        <begin position="2"/>
        <end position="157"/>
    </location>
</feature>
<dbReference type="AlphaFoldDB" id="A0A915U2U2"/>
<feature type="domain" description="Glycosyl transferase family 1" evidence="1">
    <location>
        <begin position="165"/>
        <end position="329"/>
    </location>
</feature>
<evidence type="ECO:0000313" key="4">
    <source>
        <dbReference type="Proteomes" id="UP001063350"/>
    </source>
</evidence>
<dbReference type="PANTHER" id="PTHR12526:SF630">
    <property type="entry name" value="GLYCOSYLTRANSFERASE"/>
    <property type="match status" value="1"/>
</dbReference>
<evidence type="ECO:0000313" key="3">
    <source>
        <dbReference type="EMBL" id="BCO09765.1"/>
    </source>
</evidence>
<protein>
    <submittedName>
        <fullName evidence="3">Glycosyl transferase</fullName>
    </submittedName>
</protein>
<dbReference type="InterPro" id="IPR028098">
    <property type="entry name" value="Glyco_trans_4-like_N"/>
</dbReference>
<dbReference type="Proteomes" id="UP001063350">
    <property type="component" value="Chromosome"/>
</dbReference>
<dbReference type="KEGG" id="ddu:GF1_21410"/>
<dbReference type="InterPro" id="IPR001296">
    <property type="entry name" value="Glyco_trans_1"/>
</dbReference>
<reference evidence="3" key="1">
    <citation type="submission" date="2020-12" db="EMBL/GenBank/DDBJ databases">
        <title>Desulfobium dissulfuricans gen. nov., sp. nov., a novel mesophilic, sulfate-reducing bacterium isolated from a deep-sea hydrothermal vent.</title>
        <authorList>
            <person name="Hashimoto Y."/>
            <person name="Tame A."/>
            <person name="Sawayama S."/>
            <person name="Miyazaki J."/>
            <person name="Takai K."/>
            <person name="Nakagawa S."/>
        </authorList>
    </citation>
    <scope>NUCLEOTIDE SEQUENCE</scope>
    <source>
        <strain evidence="3">GF1</strain>
    </source>
</reference>
<dbReference type="Gene3D" id="3.40.50.2000">
    <property type="entry name" value="Glycogen Phosphorylase B"/>
    <property type="match status" value="2"/>
</dbReference>
<organism evidence="3 4">
    <name type="scientific">Desulfolithobacter dissulfuricans</name>
    <dbReference type="NCBI Taxonomy" id="2795293"/>
    <lineage>
        <taxon>Bacteria</taxon>
        <taxon>Pseudomonadati</taxon>
        <taxon>Thermodesulfobacteriota</taxon>
        <taxon>Desulfobulbia</taxon>
        <taxon>Desulfobulbales</taxon>
        <taxon>Desulfobulbaceae</taxon>
        <taxon>Desulfolithobacter</taxon>
    </lineage>
</organism>
<dbReference type="Pfam" id="PF13439">
    <property type="entry name" value="Glyco_transf_4"/>
    <property type="match status" value="1"/>
</dbReference>
<evidence type="ECO:0000259" key="2">
    <source>
        <dbReference type="Pfam" id="PF13439"/>
    </source>
</evidence>
<keyword evidence="4" id="KW-1185">Reference proteome</keyword>
<gene>
    <name evidence="3" type="ORF">GF1_21410</name>
</gene>
<dbReference type="Pfam" id="PF00534">
    <property type="entry name" value="Glycos_transf_1"/>
    <property type="match status" value="1"/>
</dbReference>
<evidence type="ECO:0000259" key="1">
    <source>
        <dbReference type="Pfam" id="PF00534"/>
    </source>
</evidence>
<accession>A0A915U2U2</accession>
<dbReference type="CDD" id="cd03811">
    <property type="entry name" value="GT4_GT28_WabH-like"/>
    <property type="match status" value="1"/>
</dbReference>
<dbReference type="PANTHER" id="PTHR12526">
    <property type="entry name" value="GLYCOSYLTRANSFERASE"/>
    <property type="match status" value="1"/>
</dbReference>
<dbReference type="EMBL" id="AP024233">
    <property type="protein sequence ID" value="BCO09765.1"/>
    <property type="molecule type" value="Genomic_DNA"/>
</dbReference>
<dbReference type="SUPFAM" id="SSF53756">
    <property type="entry name" value="UDP-Glycosyltransferase/glycogen phosphorylase"/>
    <property type="match status" value="1"/>
</dbReference>
<sequence length="360" mass="39351">MVTLANGFAGRGIGVDLVLARAEGPYLDEISPDVRVIDLKASRVVTSLPALVRYLRREQPGAMLATMAHANIIAIWARKFARIAPGLLAVREANTMGISAENTRQLRGRLLPLATRFFYPRADAVIANSRGSAEDLSRHAGIAPAKLHVVFNPLDLQTISARAKEKNDHPWFREPGPPVILGTGRLTEQKDFQTLVRAFALARARLEARLVILGEGEDRQKLEKLITSMNLENDISLPGFVSNPYPFMKHASLFVLSSRWEGLPNALLEAIALGTPVVATSCPSGPAEILENGRYGHLVPVGDPEALARAMVETIENPPDPSLLRKRAEDFSSARIIDQYLEILLGESCRPHGQQTGCLK</sequence>
<proteinExistence type="predicted"/>
<keyword evidence="3" id="KW-0808">Transferase</keyword>
<name>A0A915U2U2_9BACT</name>